<reference evidence="1 2" key="1">
    <citation type="submission" date="2014-10" db="EMBL/GenBank/DDBJ databases">
        <title>Draft genome of the hookworm Ancylostoma caninum.</title>
        <authorList>
            <person name="Mitreva M."/>
        </authorList>
    </citation>
    <scope>NUCLEOTIDE SEQUENCE [LARGE SCALE GENOMIC DNA]</scope>
    <source>
        <strain evidence="1 2">Baltimore</strain>
    </source>
</reference>
<evidence type="ECO:0000313" key="1">
    <source>
        <dbReference type="EMBL" id="RCN35798.1"/>
    </source>
</evidence>
<protein>
    <submittedName>
        <fullName evidence="1">Uncharacterized protein</fullName>
    </submittedName>
</protein>
<proteinExistence type="predicted"/>
<sequence>MTMLMPSVFYLFLFASEKKRMDFINTMQISPDSPDDQFAGILDVLRYTSKPVLLFNIASFGPSSSSFYMGIS</sequence>
<gene>
    <name evidence="1" type="ORF">ANCCAN_18330</name>
</gene>
<dbReference type="EMBL" id="JOJR01000625">
    <property type="protein sequence ID" value="RCN35798.1"/>
    <property type="molecule type" value="Genomic_DNA"/>
</dbReference>
<name>A0A368FWD5_ANCCA</name>
<dbReference type="Proteomes" id="UP000252519">
    <property type="component" value="Unassembled WGS sequence"/>
</dbReference>
<dbReference type="AlphaFoldDB" id="A0A368FWD5"/>
<organism evidence="1 2">
    <name type="scientific">Ancylostoma caninum</name>
    <name type="common">Dog hookworm</name>
    <dbReference type="NCBI Taxonomy" id="29170"/>
    <lineage>
        <taxon>Eukaryota</taxon>
        <taxon>Metazoa</taxon>
        <taxon>Ecdysozoa</taxon>
        <taxon>Nematoda</taxon>
        <taxon>Chromadorea</taxon>
        <taxon>Rhabditida</taxon>
        <taxon>Rhabditina</taxon>
        <taxon>Rhabditomorpha</taxon>
        <taxon>Strongyloidea</taxon>
        <taxon>Ancylostomatidae</taxon>
        <taxon>Ancylostomatinae</taxon>
        <taxon>Ancylostoma</taxon>
    </lineage>
</organism>
<accession>A0A368FWD5</accession>
<evidence type="ECO:0000313" key="2">
    <source>
        <dbReference type="Proteomes" id="UP000252519"/>
    </source>
</evidence>
<keyword evidence="2" id="KW-1185">Reference proteome</keyword>
<dbReference type="STRING" id="29170.A0A368FWD5"/>
<comment type="caution">
    <text evidence="1">The sequence shown here is derived from an EMBL/GenBank/DDBJ whole genome shotgun (WGS) entry which is preliminary data.</text>
</comment>